<dbReference type="Proteomes" id="UP000027265">
    <property type="component" value="Unassembled WGS sequence"/>
</dbReference>
<dbReference type="GO" id="GO:0005737">
    <property type="term" value="C:cytoplasm"/>
    <property type="evidence" value="ECO:0007669"/>
    <property type="project" value="TreeGrafter"/>
</dbReference>
<name>A0A067PI38_9AGAM</name>
<keyword evidence="2" id="KW-0521">NADP</keyword>
<dbReference type="GO" id="GO:0016491">
    <property type="term" value="F:oxidoreductase activity"/>
    <property type="evidence" value="ECO:0007669"/>
    <property type="project" value="UniProtKB-KW"/>
</dbReference>
<dbReference type="PANTHER" id="PTHR43544:SF7">
    <property type="entry name" value="NADB-LER2"/>
    <property type="match status" value="1"/>
</dbReference>
<proteinExistence type="inferred from homology"/>
<dbReference type="CDD" id="cd05325">
    <property type="entry name" value="carb_red_sniffer_like_SDR_c"/>
    <property type="match status" value="1"/>
</dbReference>
<accession>A0A067PI38</accession>
<reference evidence="5" key="1">
    <citation type="journal article" date="2014" name="Proc. Natl. Acad. Sci. U.S.A.">
        <title>Extensive sampling of basidiomycete genomes demonstrates inadequacy of the white-rot/brown-rot paradigm for wood decay fungi.</title>
        <authorList>
            <person name="Riley R."/>
            <person name="Salamov A.A."/>
            <person name="Brown D.W."/>
            <person name="Nagy L.G."/>
            <person name="Floudas D."/>
            <person name="Held B.W."/>
            <person name="Levasseur A."/>
            <person name="Lombard V."/>
            <person name="Morin E."/>
            <person name="Otillar R."/>
            <person name="Lindquist E.A."/>
            <person name="Sun H."/>
            <person name="LaButti K.M."/>
            <person name="Schmutz J."/>
            <person name="Jabbour D."/>
            <person name="Luo H."/>
            <person name="Baker S.E."/>
            <person name="Pisabarro A.G."/>
            <person name="Walton J.D."/>
            <person name="Blanchette R.A."/>
            <person name="Henrissat B."/>
            <person name="Martin F."/>
            <person name="Cullen D."/>
            <person name="Hibbett D.S."/>
            <person name="Grigoriev I.V."/>
        </authorList>
    </citation>
    <scope>NUCLEOTIDE SEQUENCE [LARGE SCALE GENOMIC DNA]</scope>
    <source>
        <strain evidence="5">MUCL 33604</strain>
    </source>
</reference>
<dbReference type="InterPro" id="IPR036291">
    <property type="entry name" value="NAD(P)-bd_dom_sf"/>
</dbReference>
<protein>
    <recommendedName>
        <fullName evidence="6">NAD(P)-binding protein</fullName>
    </recommendedName>
</protein>
<dbReference type="InterPro" id="IPR051468">
    <property type="entry name" value="Fungal_SecMetab_SDRs"/>
</dbReference>
<evidence type="ECO:0000256" key="1">
    <source>
        <dbReference type="ARBA" id="ARBA00006484"/>
    </source>
</evidence>
<dbReference type="PRINTS" id="PR00081">
    <property type="entry name" value="GDHRDH"/>
</dbReference>
<dbReference type="PANTHER" id="PTHR43544">
    <property type="entry name" value="SHORT-CHAIN DEHYDROGENASE/REDUCTASE"/>
    <property type="match status" value="1"/>
</dbReference>
<keyword evidence="5" id="KW-1185">Reference proteome</keyword>
<dbReference type="InParanoid" id="A0A067PI38"/>
<evidence type="ECO:0000256" key="2">
    <source>
        <dbReference type="ARBA" id="ARBA00022857"/>
    </source>
</evidence>
<sequence>MSETYTWLVTGSNRGIGLEYVTQLSSNPSNIVIAACRDPSSAKALDALKTKAKAPLHIIKLDTSDEAAIKAVAPVVEKIVGDKGLDYLLNNAAITEGDDKAFNFSSSGMIKSLQVNLLGPALLAQSLLPLIERSKRKAILNKTSGLASIGLDFGDKNASYSISKTALNMLTYKQARERPDLIVFVLDPGWVKTDMGGPGAQLEPSEAVRDILAFAQRATKEDSGKFFNRLGEVVPW</sequence>
<dbReference type="InterPro" id="IPR002347">
    <property type="entry name" value="SDR_fam"/>
</dbReference>
<evidence type="ECO:0000313" key="5">
    <source>
        <dbReference type="Proteomes" id="UP000027265"/>
    </source>
</evidence>
<evidence type="ECO:0000313" key="4">
    <source>
        <dbReference type="EMBL" id="KDQ54429.1"/>
    </source>
</evidence>
<keyword evidence="3" id="KW-0560">Oxidoreductase</keyword>
<dbReference type="EMBL" id="KL197729">
    <property type="protein sequence ID" value="KDQ54429.1"/>
    <property type="molecule type" value="Genomic_DNA"/>
</dbReference>
<dbReference type="Pfam" id="PF00106">
    <property type="entry name" value="adh_short"/>
    <property type="match status" value="1"/>
</dbReference>
<evidence type="ECO:0008006" key="6">
    <source>
        <dbReference type="Google" id="ProtNLM"/>
    </source>
</evidence>
<dbReference type="PROSITE" id="PS00061">
    <property type="entry name" value="ADH_SHORT"/>
    <property type="match status" value="1"/>
</dbReference>
<dbReference type="AlphaFoldDB" id="A0A067PI38"/>
<dbReference type="SUPFAM" id="SSF51735">
    <property type="entry name" value="NAD(P)-binding Rossmann-fold domains"/>
    <property type="match status" value="1"/>
</dbReference>
<dbReference type="InterPro" id="IPR020904">
    <property type="entry name" value="Sc_DH/Rdtase_CS"/>
</dbReference>
<dbReference type="Gene3D" id="3.40.50.720">
    <property type="entry name" value="NAD(P)-binding Rossmann-like Domain"/>
    <property type="match status" value="1"/>
</dbReference>
<gene>
    <name evidence="4" type="ORF">JAAARDRAFT_38592</name>
</gene>
<dbReference type="OrthoDB" id="9876299at2759"/>
<comment type="similarity">
    <text evidence="1">Belongs to the short-chain dehydrogenases/reductases (SDR) family.</text>
</comment>
<organism evidence="4 5">
    <name type="scientific">Jaapia argillacea MUCL 33604</name>
    <dbReference type="NCBI Taxonomy" id="933084"/>
    <lineage>
        <taxon>Eukaryota</taxon>
        <taxon>Fungi</taxon>
        <taxon>Dikarya</taxon>
        <taxon>Basidiomycota</taxon>
        <taxon>Agaricomycotina</taxon>
        <taxon>Agaricomycetes</taxon>
        <taxon>Agaricomycetidae</taxon>
        <taxon>Jaapiales</taxon>
        <taxon>Jaapiaceae</taxon>
        <taxon>Jaapia</taxon>
    </lineage>
</organism>
<evidence type="ECO:0000256" key="3">
    <source>
        <dbReference type="ARBA" id="ARBA00023002"/>
    </source>
</evidence>
<dbReference type="HOGENOM" id="CLU_010194_9_1_1"/>